<proteinExistence type="predicted"/>
<feature type="region of interest" description="Disordered" evidence="1">
    <location>
        <begin position="505"/>
        <end position="657"/>
    </location>
</feature>
<feature type="region of interest" description="Disordered" evidence="1">
    <location>
        <begin position="364"/>
        <end position="391"/>
    </location>
</feature>
<feature type="compositionally biased region" description="Low complexity" evidence="1">
    <location>
        <begin position="526"/>
        <end position="546"/>
    </location>
</feature>
<feature type="region of interest" description="Disordered" evidence="1">
    <location>
        <begin position="1002"/>
        <end position="1115"/>
    </location>
</feature>
<dbReference type="Proteomes" id="UP000239560">
    <property type="component" value="Unassembled WGS sequence"/>
</dbReference>
<feature type="compositionally biased region" description="Low complexity" evidence="1">
    <location>
        <begin position="613"/>
        <end position="631"/>
    </location>
</feature>
<feature type="compositionally biased region" description="Pro residues" evidence="1">
    <location>
        <begin position="91"/>
        <end position="107"/>
    </location>
</feature>
<protein>
    <recommendedName>
        <fullName evidence="6">RRM domain-containing protein</fullName>
    </recommendedName>
</protein>
<dbReference type="EMBL" id="LCTV02000010">
    <property type="protein sequence ID" value="PRQ72080.1"/>
    <property type="molecule type" value="Genomic_DNA"/>
</dbReference>
<dbReference type="GO" id="GO:0003676">
    <property type="term" value="F:nucleic acid binding"/>
    <property type="evidence" value="ECO:0007669"/>
    <property type="project" value="InterPro"/>
</dbReference>
<evidence type="ECO:0000313" key="2">
    <source>
        <dbReference type="EMBL" id="CTR09399.1"/>
    </source>
</evidence>
<sequence length="1201" mass="129099">MSTGPNYQQMLPLGLRWAGVEEDLVVRDPRGEGAVQGVYHQPVQQYGSSLQHPSVPPTRRSSTGMVSLSPNFTSPNATSVSFNGTASFAPLPFPPSEHPLPPPPPDQNPVSPVSTTADSASPHDKSGPPPPYSEQPNVTEQHTAIPGVVLFQQPVVPAVPPPMPATSFGLARPPSHPQPVYAPILTPWPPVPLRHIDAYLAGAHPYPQVYPSVPGYPLLVPTTNPSPPAPLMYPIGSEHVVQVEPRVEPSPPQAQIAPMPVAPIPIPAPAPLPLVPPIDMTTAVTTYGSPTETTLGACMHPGCYAPVFCELSPCGCRLCRDHLGWVIRNVRTLDVDANRFLSPNEAKETKAKTKKVFRCVSCGAESSKADPPSRRTASTSTQHTDGASSGVAQEDFRSFSIKYFSSGPTPYAPPAEEPADESAANDAYAAETGVTGEPSPAHQSPATIVSPFSSMSSMFVQSYPELGVVQHTQTSSVTPTTTAVVMAPPVAAHAGLPAKPLVARPPLPPFPHDFRFPATAPPQHEQQAAQLATAAPQQQQVPPASAVSTGLPSVPSATERPSSALPAPQPRTPEQARVEAMQHGRRRSATSPPDLIIPNPLETKVTETEQVDTPSSLSSELTLSSTSPSLSTKRHAEPHAAPTGPPITPPKQPLFRHEQLPTQGPAYATGLPVLTRPSFPPGSICVMPRSTSGPFPAAHHAATVPNVPVIAWTGGRHKSHSFHASNGVMRMSEMRPAAKFDAPVGTRNIPPRQPPDTYPEADSVQLEKTRWPLVKVENIPFHTKKSEIESWLPKDALPPKDEVEMPIHLILHRATGRTLPHCYIETASIDTARTLIESKDKSILGDRTVRVKWERPGELLRDLFGQDAYFRQPSVTPAAAPLPLLPPQGFNLPAELISHNDLWHLVSYCEKPIDWRERPVERPFYAIVSVLAKFPWSREDVWNAELRDKVFHATLAIFNKAQECSTCDEGIGFNAICKSILHAAEHCPAFTAEQKKTIRETNRTSFDPSPANFPTLPSRLPPPRPMPLPRAGLTTPPHVARSLPFTPDSQSDSPHAVPSLDCDAYPPSPPEQRSPTQPRRRRTSSSAGGDSPNEEMSPLARPWRGGIGRGSGAWTSYTYKAPLNVANGANGAKMVEALHQGGQPRFPPPSSPTQPRGPPQLPDTPPASPQTERRKPSSTAQQQEAAQSSYGGENLVGWASG</sequence>
<reference evidence="3 5" key="2">
    <citation type="journal article" date="2018" name="Elife">
        <title>Functional genomics of lipid metabolism in the oleaginous yeast Rhodosporidium toruloides.</title>
        <authorList>
            <person name="Coradetti S.T."/>
            <person name="Pinel D."/>
            <person name="Geiselman G."/>
            <person name="Ito M."/>
            <person name="Mondo S."/>
            <person name="Reilly M.C."/>
            <person name="Cheng Y.F."/>
            <person name="Bauer S."/>
            <person name="Grigoriev I."/>
            <person name="Gladden J.M."/>
            <person name="Simmons B.A."/>
            <person name="Brem R."/>
            <person name="Arkin A.P."/>
            <person name="Skerker J.M."/>
        </authorList>
    </citation>
    <scope>NUCLEOTIDE SEQUENCE [LARGE SCALE GENOMIC DNA]</scope>
    <source>
        <strain evidence="3 5">NBRC 0880</strain>
    </source>
</reference>
<feature type="compositionally biased region" description="Pro residues" evidence="1">
    <location>
        <begin position="1145"/>
        <end position="1168"/>
    </location>
</feature>
<dbReference type="InterPro" id="IPR035979">
    <property type="entry name" value="RBD_domain_sf"/>
</dbReference>
<evidence type="ECO:0000313" key="4">
    <source>
        <dbReference type="Proteomes" id="UP000199069"/>
    </source>
</evidence>
<name>A0A0K3CIC6_RHOTO</name>
<organism evidence="2 4">
    <name type="scientific">Rhodotorula toruloides</name>
    <name type="common">Yeast</name>
    <name type="synonym">Rhodosporidium toruloides</name>
    <dbReference type="NCBI Taxonomy" id="5286"/>
    <lineage>
        <taxon>Eukaryota</taxon>
        <taxon>Fungi</taxon>
        <taxon>Dikarya</taxon>
        <taxon>Basidiomycota</taxon>
        <taxon>Pucciniomycotina</taxon>
        <taxon>Microbotryomycetes</taxon>
        <taxon>Sporidiobolales</taxon>
        <taxon>Sporidiobolaceae</taxon>
        <taxon>Rhodotorula</taxon>
    </lineage>
</organism>
<feature type="compositionally biased region" description="Low complexity" evidence="1">
    <location>
        <begin position="421"/>
        <end position="431"/>
    </location>
</feature>
<dbReference type="EMBL" id="CWKI01000010">
    <property type="protein sequence ID" value="CTR09399.1"/>
    <property type="molecule type" value="Genomic_DNA"/>
</dbReference>
<feature type="compositionally biased region" description="Pro residues" evidence="1">
    <location>
        <begin position="1019"/>
        <end position="1028"/>
    </location>
</feature>
<reference evidence="2 4" key="1">
    <citation type="submission" date="2015-07" db="EMBL/GenBank/DDBJ databases">
        <authorList>
            <person name="Cajimat M.N.B."/>
            <person name="Milazzo M.L."/>
            <person name="Fulhorst C.F."/>
        </authorList>
    </citation>
    <scope>NUCLEOTIDE SEQUENCE [LARGE SCALE GENOMIC DNA]</scope>
    <source>
        <strain evidence="2">Single colony</strain>
    </source>
</reference>
<feature type="region of interest" description="Disordered" evidence="1">
    <location>
        <begin position="410"/>
        <end position="447"/>
    </location>
</feature>
<evidence type="ECO:0000256" key="1">
    <source>
        <dbReference type="SAM" id="MobiDB-lite"/>
    </source>
</evidence>
<feature type="region of interest" description="Disordered" evidence="1">
    <location>
        <begin position="88"/>
        <end position="138"/>
    </location>
</feature>
<accession>A0A0K3CIC6</accession>
<feature type="compositionally biased region" description="Low complexity" evidence="1">
    <location>
        <begin position="1177"/>
        <end position="1189"/>
    </location>
</feature>
<evidence type="ECO:0008006" key="6">
    <source>
        <dbReference type="Google" id="ProtNLM"/>
    </source>
</evidence>
<dbReference type="Gene3D" id="3.30.70.330">
    <property type="match status" value="1"/>
</dbReference>
<keyword evidence="4" id="KW-1185">Reference proteome</keyword>
<feature type="compositionally biased region" description="Polar residues" evidence="1">
    <location>
        <begin position="42"/>
        <end position="52"/>
    </location>
</feature>
<dbReference type="Proteomes" id="UP000199069">
    <property type="component" value="Unassembled WGS sequence"/>
</dbReference>
<evidence type="ECO:0000313" key="5">
    <source>
        <dbReference type="Proteomes" id="UP000239560"/>
    </source>
</evidence>
<dbReference type="AlphaFoldDB" id="A0A0K3CIC6"/>
<dbReference type="OMA" id="FCELSPC"/>
<dbReference type="InterPro" id="IPR012677">
    <property type="entry name" value="Nucleotide-bd_a/b_plait_sf"/>
</dbReference>
<feature type="region of interest" description="Disordered" evidence="1">
    <location>
        <begin position="743"/>
        <end position="762"/>
    </location>
</feature>
<feature type="region of interest" description="Disordered" evidence="1">
    <location>
        <begin position="40"/>
        <end position="70"/>
    </location>
</feature>
<feature type="compositionally biased region" description="Polar residues" evidence="1">
    <location>
        <begin position="375"/>
        <end position="391"/>
    </location>
</feature>
<feature type="compositionally biased region" description="Polar residues" evidence="1">
    <location>
        <begin position="59"/>
        <end position="70"/>
    </location>
</feature>
<dbReference type="OrthoDB" id="2528024at2759"/>
<dbReference type="STRING" id="5286.A0A0K3CIC6"/>
<dbReference type="SUPFAM" id="SSF54928">
    <property type="entry name" value="RNA-binding domain, RBD"/>
    <property type="match status" value="1"/>
</dbReference>
<gene>
    <name evidence="2" type="primary">FGENESH: predicted gene_10.97</name>
    <name evidence="3" type="ORF">AAT19DRAFT_9419</name>
    <name evidence="2" type="ORF">BN2166_0052600</name>
</gene>
<feature type="compositionally biased region" description="Pro residues" evidence="1">
    <location>
        <begin position="643"/>
        <end position="652"/>
    </location>
</feature>
<feature type="compositionally biased region" description="Polar residues" evidence="1">
    <location>
        <begin position="547"/>
        <end position="561"/>
    </location>
</feature>
<feature type="region of interest" description="Disordered" evidence="1">
    <location>
        <begin position="1134"/>
        <end position="1201"/>
    </location>
</feature>
<evidence type="ECO:0000313" key="3">
    <source>
        <dbReference type="EMBL" id="PRQ72080.1"/>
    </source>
</evidence>